<keyword evidence="1" id="KW-1133">Transmembrane helix</keyword>
<accession>A0A3D9ZK45</accession>
<protein>
    <submittedName>
        <fullName evidence="2">Uncharacterized protein</fullName>
    </submittedName>
</protein>
<dbReference type="AlphaFoldDB" id="A0A3D9ZK45"/>
<name>A0A3D9ZK45_9ACTN</name>
<proteinExistence type="predicted"/>
<keyword evidence="3" id="KW-1185">Reference proteome</keyword>
<sequence>MTRAGKWELIKVAVVYAPILVGIAAAIVARRQT</sequence>
<gene>
    <name evidence="2" type="ORF">DFJ67_3226</name>
</gene>
<evidence type="ECO:0000313" key="3">
    <source>
        <dbReference type="Proteomes" id="UP000256913"/>
    </source>
</evidence>
<comment type="caution">
    <text evidence="2">The sequence shown here is derived from an EMBL/GenBank/DDBJ whole genome shotgun (WGS) entry which is preliminary data.</text>
</comment>
<dbReference type="Proteomes" id="UP000256913">
    <property type="component" value="Unassembled WGS sequence"/>
</dbReference>
<dbReference type="EMBL" id="QUMQ01000001">
    <property type="protein sequence ID" value="REF97229.1"/>
    <property type="molecule type" value="Genomic_DNA"/>
</dbReference>
<keyword evidence="1" id="KW-0812">Transmembrane</keyword>
<reference evidence="2 3" key="1">
    <citation type="submission" date="2018-08" db="EMBL/GenBank/DDBJ databases">
        <title>Sequencing the genomes of 1000 actinobacteria strains.</title>
        <authorList>
            <person name="Klenk H.-P."/>
        </authorList>
    </citation>
    <scope>NUCLEOTIDE SEQUENCE [LARGE SCALE GENOMIC DNA]</scope>
    <source>
        <strain evidence="2 3">DSM 44099</strain>
    </source>
</reference>
<organism evidence="2 3">
    <name type="scientific">Asanoa ferruginea</name>
    <dbReference type="NCBI Taxonomy" id="53367"/>
    <lineage>
        <taxon>Bacteria</taxon>
        <taxon>Bacillati</taxon>
        <taxon>Actinomycetota</taxon>
        <taxon>Actinomycetes</taxon>
        <taxon>Micromonosporales</taxon>
        <taxon>Micromonosporaceae</taxon>
        <taxon>Asanoa</taxon>
    </lineage>
</organism>
<evidence type="ECO:0000256" key="1">
    <source>
        <dbReference type="SAM" id="Phobius"/>
    </source>
</evidence>
<evidence type="ECO:0000313" key="2">
    <source>
        <dbReference type="EMBL" id="REF97229.1"/>
    </source>
</evidence>
<feature type="transmembrane region" description="Helical" evidence="1">
    <location>
        <begin position="12"/>
        <end position="29"/>
    </location>
</feature>
<keyword evidence="1" id="KW-0472">Membrane</keyword>